<organism evidence="2 3">
    <name type="scientific">Rhynchosporium agropyri</name>
    <dbReference type="NCBI Taxonomy" id="914238"/>
    <lineage>
        <taxon>Eukaryota</taxon>
        <taxon>Fungi</taxon>
        <taxon>Dikarya</taxon>
        <taxon>Ascomycota</taxon>
        <taxon>Pezizomycotina</taxon>
        <taxon>Leotiomycetes</taxon>
        <taxon>Helotiales</taxon>
        <taxon>Ploettnerulaceae</taxon>
        <taxon>Rhynchosporium</taxon>
    </lineage>
</organism>
<dbReference type="AlphaFoldDB" id="A0A1E1LAL7"/>
<feature type="region of interest" description="Disordered" evidence="1">
    <location>
        <begin position="1"/>
        <end position="53"/>
    </location>
</feature>
<dbReference type="Proteomes" id="UP000178912">
    <property type="component" value="Unassembled WGS sequence"/>
</dbReference>
<protein>
    <submittedName>
        <fullName evidence="2">Uncharacterized protein</fullName>
    </submittedName>
</protein>
<accession>A0A1E1LAL7</accession>
<keyword evidence="3" id="KW-1185">Reference proteome</keyword>
<proteinExistence type="predicted"/>
<reference evidence="3" key="1">
    <citation type="submission" date="2016-03" db="EMBL/GenBank/DDBJ databases">
        <authorList>
            <person name="Guldener U."/>
        </authorList>
    </citation>
    <scope>NUCLEOTIDE SEQUENCE [LARGE SCALE GENOMIC DNA]</scope>
    <source>
        <strain evidence="3">04CH-RAC-A.6.1</strain>
    </source>
</reference>
<evidence type="ECO:0000313" key="2">
    <source>
        <dbReference type="EMBL" id="CZT06699.1"/>
    </source>
</evidence>
<dbReference type="OrthoDB" id="5236983at2759"/>
<feature type="compositionally biased region" description="Basic residues" evidence="1">
    <location>
        <begin position="24"/>
        <end position="39"/>
    </location>
</feature>
<sequence length="185" mass="21177">MSHRQHGHPSSLRKASGKPASKSSGKRTSAKQHSNAHTHPKIEDDLPNPRQHTYFGRDLARTLRYNAEKDIETVLADHEINLLQDPIPEVSSTRESKNLMNTYFLIFDQAFFCKLFGKDLKKRIVIYDDHQNDASLGYYKDGIIHINMTIQDRTGPLGEKQLAVLLHEMLHAFLDLYTCNCSKCE</sequence>
<dbReference type="EMBL" id="FJUX01000088">
    <property type="protein sequence ID" value="CZT06699.1"/>
    <property type="molecule type" value="Genomic_DNA"/>
</dbReference>
<gene>
    <name evidence="2" type="ORF">RAG0_12356</name>
</gene>
<evidence type="ECO:0000313" key="3">
    <source>
        <dbReference type="Proteomes" id="UP000178912"/>
    </source>
</evidence>
<name>A0A1E1LAL7_9HELO</name>
<evidence type="ECO:0000256" key="1">
    <source>
        <dbReference type="SAM" id="MobiDB-lite"/>
    </source>
</evidence>